<dbReference type="RefSeq" id="WP_094269212.1">
    <property type="nucleotide sequence ID" value="NZ_NOIH01000019.1"/>
</dbReference>
<dbReference type="SUPFAM" id="SSF161098">
    <property type="entry name" value="MetI-like"/>
    <property type="match status" value="1"/>
</dbReference>
<dbReference type="CDD" id="cd06261">
    <property type="entry name" value="TM_PBP2"/>
    <property type="match status" value="1"/>
</dbReference>
<protein>
    <recommendedName>
        <fullName evidence="8">Histidine/lysine/arginine/ornithine transport system permease protein HisM</fullName>
    </recommendedName>
</protein>
<keyword evidence="4" id="KW-1003">Cell membrane</keyword>
<keyword evidence="7 10" id="KW-0472">Membrane</keyword>
<evidence type="ECO:0000256" key="4">
    <source>
        <dbReference type="ARBA" id="ARBA00022475"/>
    </source>
</evidence>
<dbReference type="PANTHER" id="PTHR30450">
    <property type="entry name" value="ABC TRANSPORTER PERMEASE"/>
    <property type="match status" value="1"/>
</dbReference>
<evidence type="ECO:0000256" key="2">
    <source>
        <dbReference type="ARBA" id="ARBA00010072"/>
    </source>
</evidence>
<sequence>MIEWSLFAESWPAYASGLWLTLKLTVLSLAAGLVLAIPLAVLRVSPSRWVSGPVWAYSYFFRGTPMLVQLLLMYYGLGQFEWVRAQWDAGNAFWLVFRDPYGCALVTFALNTGAYTTEIIAGALRAMPHGEIEAARACGMSRFTMLRRILLPGALRRALPAYSNEIIFMLHGTAIASTVTLVDLTGAARNAYSQFFAPFEAFIFAGLIYLCITFALVGLFRVAERRWLAHLRPRVTSRKAA</sequence>
<keyword evidence="6 10" id="KW-1133">Transmembrane helix</keyword>
<evidence type="ECO:0000256" key="3">
    <source>
        <dbReference type="ARBA" id="ARBA00022448"/>
    </source>
</evidence>
<keyword evidence="5 10" id="KW-0812">Transmembrane</keyword>
<evidence type="ECO:0000256" key="6">
    <source>
        <dbReference type="ARBA" id="ARBA00022989"/>
    </source>
</evidence>
<feature type="transmembrane region" description="Helical" evidence="10">
    <location>
        <begin position="20"/>
        <end position="42"/>
    </location>
</feature>
<dbReference type="InterPro" id="IPR035906">
    <property type="entry name" value="MetI-like_sf"/>
</dbReference>
<keyword evidence="13" id="KW-1185">Reference proteome</keyword>
<dbReference type="GO" id="GO:0022857">
    <property type="term" value="F:transmembrane transporter activity"/>
    <property type="evidence" value="ECO:0007669"/>
    <property type="project" value="InterPro"/>
</dbReference>
<evidence type="ECO:0000256" key="8">
    <source>
        <dbReference type="ARBA" id="ARBA00039779"/>
    </source>
</evidence>
<dbReference type="InterPro" id="IPR010065">
    <property type="entry name" value="AA_ABC_transptr_permease_3TM"/>
</dbReference>
<evidence type="ECO:0000313" key="13">
    <source>
        <dbReference type="Proteomes" id="UP000215181"/>
    </source>
</evidence>
<dbReference type="Gene3D" id="1.10.3720.10">
    <property type="entry name" value="MetI-like"/>
    <property type="match status" value="1"/>
</dbReference>
<dbReference type="GO" id="GO:0006865">
    <property type="term" value="P:amino acid transport"/>
    <property type="evidence" value="ECO:0007669"/>
    <property type="project" value="TreeGrafter"/>
</dbReference>
<evidence type="ECO:0000256" key="7">
    <source>
        <dbReference type="ARBA" id="ARBA00023136"/>
    </source>
</evidence>
<dbReference type="NCBIfam" id="TIGR01726">
    <property type="entry name" value="HEQRo_perm_3TM"/>
    <property type="match status" value="1"/>
</dbReference>
<dbReference type="Proteomes" id="UP000215181">
    <property type="component" value="Unassembled WGS sequence"/>
</dbReference>
<reference evidence="12 13" key="1">
    <citation type="submission" date="2017-07" db="EMBL/GenBank/DDBJ databases">
        <title>Thauera sp. KNDSS-Mac4 genome sequence and assembly.</title>
        <authorList>
            <person name="Mayilraj S."/>
        </authorList>
    </citation>
    <scope>NUCLEOTIDE SEQUENCE [LARGE SCALE GENOMIC DNA]</scope>
    <source>
        <strain evidence="12 13">KNDSS-Mac4</strain>
    </source>
</reference>
<evidence type="ECO:0000256" key="1">
    <source>
        <dbReference type="ARBA" id="ARBA00004429"/>
    </source>
</evidence>
<feature type="transmembrane region" description="Helical" evidence="10">
    <location>
        <begin position="54"/>
        <end position="77"/>
    </location>
</feature>
<keyword evidence="3 10" id="KW-0813">Transport</keyword>
<dbReference type="PANTHER" id="PTHR30450:SF2">
    <property type="entry name" value="ABC TRANSPORTER PERMEASE PROTEIN"/>
    <property type="match status" value="1"/>
</dbReference>
<dbReference type="PROSITE" id="PS50928">
    <property type="entry name" value="ABC_TM1"/>
    <property type="match status" value="1"/>
</dbReference>
<evidence type="ECO:0000256" key="10">
    <source>
        <dbReference type="RuleBase" id="RU363032"/>
    </source>
</evidence>
<comment type="similarity">
    <text evidence="2">Belongs to the binding-protein-dependent transport system permease family. HisMQ subfamily.</text>
</comment>
<dbReference type="InterPro" id="IPR051322">
    <property type="entry name" value="AA_ABC_Transporter_Permease"/>
</dbReference>
<organism evidence="12 13">
    <name type="scientific">Thauera propionica</name>
    <dbReference type="NCBI Taxonomy" id="2019431"/>
    <lineage>
        <taxon>Bacteria</taxon>
        <taxon>Pseudomonadati</taxon>
        <taxon>Pseudomonadota</taxon>
        <taxon>Betaproteobacteria</taxon>
        <taxon>Rhodocyclales</taxon>
        <taxon>Zoogloeaceae</taxon>
        <taxon>Thauera</taxon>
    </lineage>
</organism>
<dbReference type="GO" id="GO:0043190">
    <property type="term" value="C:ATP-binding cassette (ABC) transporter complex"/>
    <property type="evidence" value="ECO:0007669"/>
    <property type="project" value="InterPro"/>
</dbReference>
<dbReference type="AlphaFoldDB" id="A0A235EVH8"/>
<evidence type="ECO:0000256" key="5">
    <source>
        <dbReference type="ARBA" id="ARBA00022692"/>
    </source>
</evidence>
<evidence type="ECO:0000313" key="12">
    <source>
        <dbReference type="EMBL" id="OYD53029.1"/>
    </source>
</evidence>
<dbReference type="Pfam" id="PF00528">
    <property type="entry name" value="BPD_transp_1"/>
    <property type="match status" value="1"/>
</dbReference>
<evidence type="ECO:0000256" key="9">
    <source>
        <dbReference type="ARBA" id="ARBA00046835"/>
    </source>
</evidence>
<feature type="domain" description="ABC transmembrane type-1" evidence="11">
    <location>
        <begin position="18"/>
        <end position="220"/>
    </location>
</feature>
<accession>A0A235EVH8</accession>
<feature type="transmembrane region" description="Helical" evidence="10">
    <location>
        <begin position="201"/>
        <end position="223"/>
    </location>
</feature>
<comment type="caution">
    <text evidence="12">The sequence shown here is derived from an EMBL/GenBank/DDBJ whole genome shotgun (WGS) entry which is preliminary data.</text>
</comment>
<dbReference type="InterPro" id="IPR000515">
    <property type="entry name" value="MetI-like"/>
</dbReference>
<dbReference type="EMBL" id="NOIH01000019">
    <property type="protein sequence ID" value="OYD53029.1"/>
    <property type="molecule type" value="Genomic_DNA"/>
</dbReference>
<proteinExistence type="inferred from homology"/>
<gene>
    <name evidence="12" type="ORF">CGK74_14765</name>
</gene>
<name>A0A235EVH8_9RHOO</name>
<comment type="subunit">
    <text evidence="9">The HisPMQJ complex is composed of two ATP-binding proteins (HisP), two transmembrane proteins (HisM and HisQ) and a solute-binding protein (HisJ). The HisPMQ-ArgT complex is composed of two ATP-binding proteins (HisP), two transmembrane proteins (HisM and HisQ) and a solute-binding protein (ArgT).</text>
</comment>
<comment type="subcellular location">
    <subcellularLocation>
        <location evidence="1">Cell inner membrane</location>
        <topology evidence="1">Multi-pass membrane protein</topology>
    </subcellularLocation>
    <subcellularLocation>
        <location evidence="10">Cell membrane</location>
        <topology evidence="10">Multi-pass membrane protein</topology>
    </subcellularLocation>
</comment>
<evidence type="ECO:0000259" key="11">
    <source>
        <dbReference type="PROSITE" id="PS50928"/>
    </source>
</evidence>
<dbReference type="OrthoDB" id="7026155at2"/>